<dbReference type="OrthoDB" id="70225at2157"/>
<dbReference type="PANTHER" id="PTHR43272:SF33">
    <property type="entry name" value="AMP-BINDING DOMAIN-CONTAINING PROTEIN-RELATED"/>
    <property type="match status" value="1"/>
</dbReference>
<dbReference type="EMBL" id="QMDX01000008">
    <property type="protein sequence ID" value="TSD13319.1"/>
    <property type="molecule type" value="Genomic_DNA"/>
</dbReference>
<sequence>MTGDWTEAELGYEDEVIGRNTVPALFLGSVDRHGDAPCQQYKGGLGDRSMTPGVAPEPPAGEYGILSYAEVGRIVRNLAVGFRELGMEPGDRVGLYADTRPEWIQADLAVQAAEGVVTTVYTESSEPQVEYLLDDPGASGVIAGTPELVETITDVEAGLDLEFIVTLDEAGEYADRDDVYTLAEVHAMGETGRESGQVDEWVTNRSYDDLASLVYTSGTTGDPKGVQLTHENLREAINTVWRRVGPRPDKPDDVPTMEHGMTVLSFLPLAHVFERFNHFVQLGAGLTIAYAESPDTVGEDMAQVEPDGAASVPRVYERIFDRMREQASESDIGKRIFEWSVETAKAYDDAESPGVRLRLKMQLADRLVFSKVRETLGGNVELFISGGGSLSKGLAKMYRAMGLTILEGYGMTESAPVISLNPPEDIRVGTMGPALSAVDYRLDGSVVGPEQKKAETGDVGELLVKGPNITDGYWNKPDRTEAAFTEDGYFRTGDVVAVDEGGYFTFVDRVKQLIVLDTGKNIAPEPIEDEFATSARVDQIMVVGQDQKFIGAIVVPNFDRLEDWADDEGIDLPDDPVEICRDERVRGWVGEEIDGINGRLGHHETVKEFRLVPREWTADNDLLTPSMKKKRRDIVAENREAIADIYDKPPGEVSG</sequence>
<dbReference type="GO" id="GO:0016020">
    <property type="term" value="C:membrane"/>
    <property type="evidence" value="ECO:0007669"/>
    <property type="project" value="TreeGrafter"/>
</dbReference>
<evidence type="ECO:0000259" key="3">
    <source>
        <dbReference type="Pfam" id="PF00501"/>
    </source>
</evidence>
<name>A0A554N7S2_9EURY</name>
<evidence type="ECO:0000313" key="4">
    <source>
        <dbReference type="EMBL" id="TSD13319.1"/>
    </source>
</evidence>
<dbReference type="InterPro" id="IPR042099">
    <property type="entry name" value="ANL_N_sf"/>
</dbReference>
<accession>A0A554N7S2</accession>
<evidence type="ECO:0000313" key="5">
    <source>
        <dbReference type="Proteomes" id="UP000319894"/>
    </source>
</evidence>
<dbReference type="Pfam" id="PF00501">
    <property type="entry name" value="AMP-binding"/>
    <property type="match status" value="1"/>
</dbReference>
<dbReference type="GO" id="GO:0004467">
    <property type="term" value="F:long-chain fatty acid-CoA ligase activity"/>
    <property type="evidence" value="ECO:0007669"/>
    <property type="project" value="TreeGrafter"/>
</dbReference>
<proteinExistence type="predicted"/>
<dbReference type="PROSITE" id="PS00455">
    <property type="entry name" value="AMP_BINDING"/>
    <property type="match status" value="1"/>
</dbReference>
<dbReference type="GO" id="GO:0005524">
    <property type="term" value="F:ATP binding"/>
    <property type="evidence" value="ECO:0007669"/>
    <property type="project" value="UniProtKB-KW"/>
</dbReference>
<dbReference type="InterPro" id="IPR000873">
    <property type="entry name" value="AMP-dep_synth/lig_dom"/>
</dbReference>
<dbReference type="RefSeq" id="WP_144262506.1">
    <property type="nucleotide sequence ID" value="NZ_QMDX01000008.1"/>
</dbReference>
<dbReference type="CDD" id="cd05907">
    <property type="entry name" value="VL_LC_FACS_like"/>
    <property type="match status" value="1"/>
</dbReference>
<keyword evidence="5" id="KW-1185">Reference proteome</keyword>
<dbReference type="Proteomes" id="UP000319894">
    <property type="component" value="Unassembled WGS sequence"/>
</dbReference>
<keyword evidence="2" id="KW-0067">ATP-binding</keyword>
<dbReference type="InParanoid" id="A0A554N7S2"/>
<dbReference type="PANTHER" id="PTHR43272">
    <property type="entry name" value="LONG-CHAIN-FATTY-ACID--COA LIGASE"/>
    <property type="match status" value="1"/>
</dbReference>
<dbReference type="AlphaFoldDB" id="A0A554N7S2"/>
<keyword evidence="1" id="KW-0547">Nucleotide-binding</keyword>
<evidence type="ECO:0000256" key="1">
    <source>
        <dbReference type="ARBA" id="ARBA00022741"/>
    </source>
</evidence>
<organism evidence="4 5">
    <name type="scientific">Haloglomus irregulare</name>
    <dbReference type="NCBI Taxonomy" id="2234134"/>
    <lineage>
        <taxon>Archaea</taxon>
        <taxon>Methanobacteriati</taxon>
        <taxon>Methanobacteriota</taxon>
        <taxon>Stenosarchaea group</taxon>
        <taxon>Halobacteria</taxon>
        <taxon>Halobacteriales</taxon>
        <taxon>Natronomonadaceae</taxon>
        <taxon>Haloglomus</taxon>
    </lineage>
</organism>
<evidence type="ECO:0000256" key="2">
    <source>
        <dbReference type="ARBA" id="ARBA00022840"/>
    </source>
</evidence>
<comment type="caution">
    <text evidence="4">The sequence shown here is derived from an EMBL/GenBank/DDBJ whole genome shotgun (WGS) entry which is preliminary data.</text>
</comment>
<dbReference type="InterPro" id="IPR020845">
    <property type="entry name" value="AMP-binding_CS"/>
</dbReference>
<reference evidence="4 5" key="1">
    <citation type="submission" date="2018-06" db="EMBL/GenBank/DDBJ databases">
        <title>Natronomonas sp. F16-60 a new haloarchaeon isolated from a solar saltern of Isla Cristina, Huelva, Spain.</title>
        <authorList>
            <person name="Duran-Viseras A."/>
            <person name="Sanchez-Porro C."/>
            <person name="Ventosa A."/>
        </authorList>
    </citation>
    <scope>NUCLEOTIDE SEQUENCE [LARGE SCALE GENOMIC DNA]</scope>
    <source>
        <strain evidence="4 5">F16-60</strain>
    </source>
</reference>
<keyword evidence="4" id="KW-0436">Ligase</keyword>
<dbReference type="Pfam" id="PF23562">
    <property type="entry name" value="AMP-binding_C_3"/>
    <property type="match status" value="1"/>
</dbReference>
<dbReference type="Gene3D" id="3.40.50.12780">
    <property type="entry name" value="N-terminal domain of ligase-like"/>
    <property type="match status" value="1"/>
</dbReference>
<gene>
    <name evidence="4" type="ORF">DP107_12550</name>
</gene>
<dbReference type="SUPFAM" id="SSF56801">
    <property type="entry name" value="Acetyl-CoA synthetase-like"/>
    <property type="match status" value="1"/>
</dbReference>
<protein>
    <submittedName>
        <fullName evidence="4">Long-chain fatty acid--CoA ligase</fullName>
    </submittedName>
</protein>
<feature type="domain" description="AMP-dependent synthetase/ligase" evidence="3">
    <location>
        <begin position="61"/>
        <end position="474"/>
    </location>
</feature>